<dbReference type="Proteomes" id="UP000321291">
    <property type="component" value="Chromosome"/>
</dbReference>
<dbReference type="EMBL" id="CP042434">
    <property type="protein sequence ID" value="QEC73897.1"/>
    <property type="molecule type" value="Genomic_DNA"/>
</dbReference>
<keyword evidence="2" id="KW-0472">Membrane</keyword>
<feature type="transmembrane region" description="Helical" evidence="2">
    <location>
        <begin position="198"/>
        <end position="215"/>
    </location>
</feature>
<dbReference type="InterPro" id="IPR006860">
    <property type="entry name" value="FecR"/>
</dbReference>
<reference evidence="5 6" key="1">
    <citation type="journal article" date="2017" name="Int. J. Syst. Evol. Microbiol.">
        <title>Arachidicoccus ginsenosidivorans sp. nov., with ginsenoside-converting activity isolated from ginseng cultivating soil.</title>
        <authorList>
            <person name="Siddiqi M.Z."/>
            <person name="Aslam Z."/>
            <person name="Im W.T."/>
        </authorList>
    </citation>
    <scope>NUCLEOTIDE SEQUENCE [LARGE SCALE GENOMIC DNA]</scope>
    <source>
        <strain evidence="5 6">Gsoil 809</strain>
    </source>
</reference>
<dbReference type="PANTHER" id="PTHR30273">
    <property type="entry name" value="PERIPLASMIC SIGNAL SENSOR AND SIGMA FACTOR ACTIVATOR FECR-RELATED"/>
    <property type="match status" value="1"/>
</dbReference>
<dbReference type="Gene3D" id="3.55.50.30">
    <property type="match status" value="1"/>
</dbReference>
<dbReference type="Pfam" id="PF16344">
    <property type="entry name" value="FecR_C"/>
    <property type="match status" value="1"/>
</dbReference>
<gene>
    <name evidence="5" type="ORF">FSB73_21770</name>
</gene>
<evidence type="ECO:0000259" key="4">
    <source>
        <dbReference type="Pfam" id="PF16344"/>
    </source>
</evidence>
<evidence type="ECO:0000313" key="6">
    <source>
        <dbReference type="Proteomes" id="UP000321291"/>
    </source>
</evidence>
<protein>
    <submittedName>
        <fullName evidence="5">DUF4974 domain-containing protein</fullName>
    </submittedName>
</protein>
<feature type="domain" description="FecR protein" evidence="3">
    <location>
        <begin position="293"/>
        <end position="388"/>
    </location>
</feature>
<evidence type="ECO:0000256" key="1">
    <source>
        <dbReference type="SAM" id="MobiDB-lite"/>
    </source>
</evidence>
<organism evidence="5 6">
    <name type="scientific">Arachidicoccus ginsenosidivorans</name>
    <dbReference type="NCBI Taxonomy" id="496057"/>
    <lineage>
        <taxon>Bacteria</taxon>
        <taxon>Pseudomonadati</taxon>
        <taxon>Bacteroidota</taxon>
        <taxon>Chitinophagia</taxon>
        <taxon>Chitinophagales</taxon>
        <taxon>Chitinophagaceae</taxon>
        <taxon>Arachidicoccus</taxon>
    </lineage>
</organism>
<dbReference type="AlphaFoldDB" id="A0A5B8VQK2"/>
<dbReference type="GO" id="GO:0016989">
    <property type="term" value="F:sigma factor antagonist activity"/>
    <property type="evidence" value="ECO:0007669"/>
    <property type="project" value="TreeGrafter"/>
</dbReference>
<name>A0A5B8VQK2_9BACT</name>
<feature type="domain" description="Protein FecR C-terminal" evidence="4">
    <location>
        <begin position="427"/>
        <end position="493"/>
    </location>
</feature>
<dbReference type="InterPro" id="IPR032508">
    <property type="entry name" value="FecR_C"/>
</dbReference>
<accession>A0A5B8VQK2</accession>
<proteinExistence type="predicted"/>
<dbReference type="KEGG" id="agi:FSB73_21770"/>
<sequence length="497" mass="54679">MKEQNIKNALKAKSNKRGKRGLDAKAEKSTGIKLVDKQADNQTDAPLKDVAYYQLLAGKLTDGSITQQERRLLDQWYDDFQQQGNVSSAVDPNSIVEGSTAAEQNADQNADQNANQLNDQHNSQSAMLDQEAVDNELVLRLPPAIAISEAAHARKLKAGIDKRIKRANSIKKDTENEDFTSGDLSYPKGRGQIKINRWLSAAAVLLILIAGLWFLRPLLQGASDEVVISGGLQHQAMAVPGHTGAVLRLSGGKTIVLDSLKDGVVLQQGDVKIVKENGALKYIGKSNKIVYNDVVTDKGRQWHMYLPDGTQVWLNAGSSLHFPVCFKGQKERIVTLTGEAFFKVVHNDAQPFKVIAGTQVIEDIGTSFNVNAYLDEPQVRTTLVEGALQVNNINLRPGWQASSGKDGQIRTHQVNTDEITAWINGQLSLNNVSVEEIMKQLSRWYNVTVVYEGVVPQRNLRLGGLLDKNAALPDIVKSLRDFNIDVRLQNQQLVVGP</sequence>
<evidence type="ECO:0000313" key="5">
    <source>
        <dbReference type="EMBL" id="QEC73897.1"/>
    </source>
</evidence>
<keyword evidence="2" id="KW-0812">Transmembrane</keyword>
<dbReference type="PANTHER" id="PTHR30273:SF2">
    <property type="entry name" value="PROTEIN FECR"/>
    <property type="match status" value="1"/>
</dbReference>
<feature type="region of interest" description="Disordered" evidence="1">
    <location>
        <begin position="1"/>
        <end position="28"/>
    </location>
</feature>
<keyword evidence="6" id="KW-1185">Reference proteome</keyword>
<dbReference type="Gene3D" id="2.60.120.1440">
    <property type="match status" value="1"/>
</dbReference>
<evidence type="ECO:0000259" key="3">
    <source>
        <dbReference type="Pfam" id="PF04773"/>
    </source>
</evidence>
<evidence type="ECO:0000256" key="2">
    <source>
        <dbReference type="SAM" id="Phobius"/>
    </source>
</evidence>
<dbReference type="InterPro" id="IPR012373">
    <property type="entry name" value="Ferrdict_sens_TM"/>
</dbReference>
<keyword evidence="2" id="KW-1133">Transmembrane helix</keyword>
<dbReference type="Pfam" id="PF04773">
    <property type="entry name" value="FecR"/>
    <property type="match status" value="1"/>
</dbReference>